<gene>
    <name evidence="2" type="ORF">KU39_877</name>
</gene>
<feature type="coiled-coil region" evidence="1">
    <location>
        <begin position="67"/>
        <end position="94"/>
    </location>
</feature>
<evidence type="ECO:0000256" key="1">
    <source>
        <dbReference type="SAM" id="Coils"/>
    </source>
</evidence>
<dbReference type="EMBL" id="CP012508">
    <property type="protein sequence ID" value="ALB22060.1"/>
    <property type="molecule type" value="Genomic_DNA"/>
</dbReference>
<protein>
    <submittedName>
        <fullName evidence="2">RasGEF domain protein</fullName>
    </submittedName>
</protein>
<organism evidence="2 3">
    <name type="scientific">Piscirickettsia salmonis</name>
    <dbReference type="NCBI Taxonomy" id="1238"/>
    <lineage>
        <taxon>Bacteria</taxon>
        <taxon>Pseudomonadati</taxon>
        <taxon>Pseudomonadota</taxon>
        <taxon>Gammaproteobacteria</taxon>
        <taxon>Thiotrichales</taxon>
        <taxon>Piscirickettsiaceae</taxon>
        <taxon>Piscirickettsia</taxon>
    </lineage>
</organism>
<dbReference type="AlphaFoldDB" id="A0AAC8VGH8"/>
<evidence type="ECO:0000313" key="2">
    <source>
        <dbReference type="EMBL" id="ALB22060.1"/>
    </source>
</evidence>
<keyword evidence="1" id="KW-0175">Coiled coil</keyword>
<proteinExistence type="predicted"/>
<reference evidence="2 3" key="1">
    <citation type="journal article" date="2014" name="Genome Announc.">
        <title>Comparative Genome Analysis of Two Isolates of the Fish Pathogen Piscirickettsia salmonis from Different Hosts Reveals Major Differences in Virulence-Associated Secretion Systems.</title>
        <authorList>
            <person name="Bohle H."/>
            <person name="Henriquez P."/>
            <person name="Grothusen H."/>
            <person name="Navas E."/>
            <person name="Sandoval A."/>
            <person name="Bustamante F."/>
            <person name="Bustos P."/>
            <person name="Mancilla M."/>
        </authorList>
    </citation>
    <scope>NUCLEOTIDE SEQUENCE [LARGE SCALE GENOMIC DNA]</scope>
    <source>
        <strain evidence="3">B1-32597</strain>
    </source>
</reference>
<dbReference type="RefSeq" id="WP_017376916.1">
    <property type="nucleotide sequence ID" value="NZ_CP012508.1"/>
</dbReference>
<accession>A0AAC8VGH8</accession>
<sequence length="352" mass="40757">MPKNIFVFNINKTLLWAEEHPRTINQVPTQSTWPFYECDNIHIINQEKIAKIMQAILANGGQIVFLQERAKTTKNNTREEKEKEQTEKAEFLRLCTDKYGISLQPNNIYFHHGSDGKIARLLSISENQQIPRENVILIDNNKSHTKSARNAGFQTVDVDTNWNHNPDYGSDSTHGRQYIQNLETIVNKQTLFLKAKESLQRVHTSATKKSLLKESETLQDLCFVAAVRQKSGFFHQTNQTTTAIKLAAFLNQPENHLLKLQLCPQGEKVRVRDIRHYTLYGHQEDYKRSNSTYFLNMQDSKNENFFSHKNNDNPKEPMLLFKEPTLLFNNHAGYYLSYHELDAATEASTILN</sequence>
<dbReference type="Proteomes" id="UP000029558">
    <property type="component" value="Chromosome"/>
</dbReference>
<name>A0AAC8VGH8_PISSA</name>
<evidence type="ECO:0000313" key="3">
    <source>
        <dbReference type="Proteomes" id="UP000029558"/>
    </source>
</evidence>